<protein>
    <recommendedName>
        <fullName evidence="5">Het-C-domain-containing protein</fullName>
    </recommendedName>
</protein>
<dbReference type="PANTHER" id="PTHR14905">
    <property type="entry name" value="NG37"/>
    <property type="match status" value="1"/>
</dbReference>
<dbReference type="PANTHER" id="PTHR14905:SF11">
    <property type="entry name" value="TINC (EUROFUNG)"/>
    <property type="match status" value="1"/>
</dbReference>
<name>A0A0C3D8A4_OIDMZ</name>
<evidence type="ECO:0000256" key="1">
    <source>
        <dbReference type="SAM" id="MobiDB-lite"/>
    </source>
</evidence>
<dbReference type="Proteomes" id="UP000054321">
    <property type="component" value="Unassembled WGS sequence"/>
</dbReference>
<dbReference type="AlphaFoldDB" id="A0A0C3D8A4"/>
<gene>
    <name evidence="3" type="ORF">OIDMADRAFT_168660</name>
</gene>
<feature type="compositionally biased region" description="Basic and acidic residues" evidence="1">
    <location>
        <begin position="833"/>
        <end position="843"/>
    </location>
</feature>
<keyword evidence="4" id="KW-1185">Reference proteome</keyword>
<evidence type="ECO:0008006" key="5">
    <source>
        <dbReference type="Google" id="ProtNLM"/>
    </source>
</evidence>
<evidence type="ECO:0000313" key="3">
    <source>
        <dbReference type="EMBL" id="KIM98117.1"/>
    </source>
</evidence>
<feature type="signal peptide" evidence="2">
    <location>
        <begin position="1"/>
        <end position="25"/>
    </location>
</feature>
<feature type="compositionally biased region" description="Basic residues" evidence="1">
    <location>
        <begin position="823"/>
        <end position="832"/>
    </location>
</feature>
<organism evidence="3 4">
    <name type="scientific">Oidiodendron maius (strain Zn)</name>
    <dbReference type="NCBI Taxonomy" id="913774"/>
    <lineage>
        <taxon>Eukaryota</taxon>
        <taxon>Fungi</taxon>
        <taxon>Dikarya</taxon>
        <taxon>Ascomycota</taxon>
        <taxon>Pezizomycotina</taxon>
        <taxon>Leotiomycetes</taxon>
        <taxon>Leotiomycetes incertae sedis</taxon>
        <taxon>Myxotrichaceae</taxon>
        <taxon>Oidiodendron</taxon>
    </lineage>
</organism>
<feature type="compositionally biased region" description="Basic and acidic residues" evidence="1">
    <location>
        <begin position="854"/>
        <end position="871"/>
    </location>
</feature>
<dbReference type="InParanoid" id="A0A0C3D8A4"/>
<dbReference type="EMBL" id="KN832881">
    <property type="protein sequence ID" value="KIM98117.1"/>
    <property type="molecule type" value="Genomic_DNA"/>
</dbReference>
<feature type="region of interest" description="Disordered" evidence="1">
    <location>
        <begin position="955"/>
        <end position="974"/>
    </location>
</feature>
<dbReference type="InterPro" id="IPR010816">
    <property type="entry name" value="Het-C"/>
</dbReference>
<feature type="region of interest" description="Disordered" evidence="1">
    <location>
        <begin position="746"/>
        <end position="883"/>
    </location>
</feature>
<dbReference type="Pfam" id="PF07217">
    <property type="entry name" value="Het-C"/>
    <property type="match status" value="1"/>
</dbReference>
<dbReference type="STRING" id="913774.A0A0C3D8A4"/>
<feature type="chain" id="PRO_5002173556" description="Het-C-domain-containing protein" evidence="2">
    <location>
        <begin position="26"/>
        <end position="974"/>
    </location>
</feature>
<feature type="region of interest" description="Disordered" evidence="1">
    <location>
        <begin position="901"/>
        <end position="940"/>
    </location>
</feature>
<evidence type="ECO:0000256" key="2">
    <source>
        <dbReference type="SAM" id="SignalP"/>
    </source>
</evidence>
<reference evidence="4" key="2">
    <citation type="submission" date="2015-01" db="EMBL/GenBank/DDBJ databases">
        <title>Evolutionary Origins and Diversification of the Mycorrhizal Mutualists.</title>
        <authorList>
            <consortium name="DOE Joint Genome Institute"/>
            <consortium name="Mycorrhizal Genomics Consortium"/>
            <person name="Kohler A."/>
            <person name="Kuo A."/>
            <person name="Nagy L.G."/>
            <person name="Floudas D."/>
            <person name="Copeland A."/>
            <person name="Barry K.W."/>
            <person name="Cichocki N."/>
            <person name="Veneault-Fourrey C."/>
            <person name="LaButti K."/>
            <person name="Lindquist E.A."/>
            <person name="Lipzen A."/>
            <person name="Lundell T."/>
            <person name="Morin E."/>
            <person name="Murat C."/>
            <person name="Riley R."/>
            <person name="Ohm R."/>
            <person name="Sun H."/>
            <person name="Tunlid A."/>
            <person name="Henrissat B."/>
            <person name="Grigoriev I.V."/>
            <person name="Hibbett D.S."/>
            <person name="Martin F."/>
        </authorList>
    </citation>
    <scope>NUCLEOTIDE SEQUENCE [LARGE SCALE GENOMIC DNA]</scope>
    <source>
        <strain evidence="4">Zn</strain>
    </source>
</reference>
<dbReference type="InterPro" id="IPR052577">
    <property type="entry name" value="VWA7"/>
</dbReference>
<feature type="compositionally biased region" description="Basic and acidic residues" evidence="1">
    <location>
        <begin position="955"/>
        <end position="968"/>
    </location>
</feature>
<proteinExistence type="predicted"/>
<sequence length="974" mass="108121">MPSLATSSSLLIFALLVLLVRPASAFGAGNIASVSRVEGLNCKCAPKSSHRPADLSLTSLGRHGDIEDTLLSLLMARVAGGKKFDKMTVKRVYFGNWLRDYSQAIDVGTVKYVSAEAIRILLWVLGFMTFGYGTREFEVTADRLGCYRPEDHIDNPKDYADNLDATQYDPRLRGPVNERIELAIDPRTGLKNYIANEQAGIMTSALHVRRLFGESIRLGRSYGRSRNKAEFYEALRLMGTGLHCLEGKLHVNYTELALIEMGEREIFPHVGRQTKIRLEGAQHPVYPIVTGTFGGVDFLHSVMGEFDDKATQSEIQELEGTMQNSTQVDTSMLKQLLNSLPSGLSGGEDHAGKADELQANATAAQMSQMHVSPRQPEAFTRQMQKVTRDIYPIIEWHDNLMQQITEAIEKIPVLPELVENIENQVNVFVFSLLAPIVVPIINQIKTELNEGSSEIIQSSKEKQLIVFHDDYSSDPTHSMLSKDHFSNVLNEAAGKVASQILKWVVPQLMQCWDDERIDPNRTIDRIVHGVFHHPAQRMMGEDGAADGRGLMFGVVEQWWRSANQIELRRKLSRDGVENMENHLEGVHDTGHGCGKPLGMARNIGGSGGLSSGPAGEVASGLMGALAGAAGQGGGAFGFEKLAEGVMGIGGGASGVEKFAEEAVGGGALGGLVGALAGGVGGGLLSGAFSDREEPETRSFASEGHTREGGYQQSYTEFAHSGNQYAQARYSETQLPGGGRETDYQRFQQHGGYGSGFEQRTEASPTYGGGFERTTERVYQRPGEVETETWREGRTADGRHYHESRPEFRNERKGSSSDSDDSGHKKHHKKKHHGYSEREEREDYIAPGGYGGRLGEQRGETFEERRHEREFESQPSYGYEAPRGEFKEQNEFGRERFENRFEGQAEGYGSREFGNEAGWGNERAREVTDAEKREDYQEEVRDEEYREVIREEEYREEVREGGYREERSEGGGWLS</sequence>
<dbReference type="HOGENOM" id="CLU_010063_1_0_1"/>
<reference evidence="3 4" key="1">
    <citation type="submission" date="2014-04" db="EMBL/GenBank/DDBJ databases">
        <authorList>
            <consortium name="DOE Joint Genome Institute"/>
            <person name="Kuo A."/>
            <person name="Martino E."/>
            <person name="Perotto S."/>
            <person name="Kohler A."/>
            <person name="Nagy L.G."/>
            <person name="Floudas D."/>
            <person name="Copeland A."/>
            <person name="Barry K.W."/>
            <person name="Cichocki N."/>
            <person name="Veneault-Fourrey C."/>
            <person name="LaButti K."/>
            <person name="Lindquist E.A."/>
            <person name="Lipzen A."/>
            <person name="Lundell T."/>
            <person name="Morin E."/>
            <person name="Murat C."/>
            <person name="Sun H."/>
            <person name="Tunlid A."/>
            <person name="Henrissat B."/>
            <person name="Grigoriev I.V."/>
            <person name="Hibbett D.S."/>
            <person name="Martin F."/>
            <person name="Nordberg H.P."/>
            <person name="Cantor M.N."/>
            <person name="Hua S.X."/>
        </authorList>
    </citation>
    <scope>NUCLEOTIDE SEQUENCE [LARGE SCALE GENOMIC DNA]</scope>
    <source>
        <strain evidence="3 4">Zn</strain>
    </source>
</reference>
<accession>A0A0C3D8A4</accession>
<feature type="compositionally biased region" description="Basic and acidic residues" evidence="1">
    <location>
        <begin position="787"/>
        <end position="814"/>
    </location>
</feature>
<dbReference type="OrthoDB" id="2506204at2759"/>
<keyword evidence="2" id="KW-0732">Signal</keyword>
<feature type="compositionally biased region" description="Basic and acidic residues" evidence="1">
    <location>
        <begin position="921"/>
        <end position="940"/>
    </location>
</feature>
<evidence type="ECO:0000313" key="4">
    <source>
        <dbReference type="Proteomes" id="UP000054321"/>
    </source>
</evidence>